<reference evidence="2" key="1">
    <citation type="submission" date="2016-10" db="EMBL/GenBank/DDBJ databases">
        <authorList>
            <person name="de Groot N.N."/>
        </authorList>
    </citation>
    <scope>NUCLEOTIDE SEQUENCE [LARGE SCALE GENOMIC DNA]</scope>
    <source>
        <strain evidence="2">BP1-145</strain>
    </source>
</reference>
<proteinExistence type="predicted"/>
<dbReference type="RefSeq" id="WP_143005719.1">
    <property type="nucleotide sequence ID" value="NZ_FNIW01000007.1"/>
</dbReference>
<organism evidence="1 2">
    <name type="scientific">Prevotella communis</name>
    <dbReference type="NCBI Taxonomy" id="2913614"/>
    <lineage>
        <taxon>Bacteria</taxon>
        <taxon>Pseudomonadati</taxon>
        <taxon>Bacteroidota</taxon>
        <taxon>Bacteroidia</taxon>
        <taxon>Bacteroidales</taxon>
        <taxon>Prevotellaceae</taxon>
        <taxon>Prevotella</taxon>
    </lineage>
</organism>
<dbReference type="EMBL" id="FNIW01000007">
    <property type="protein sequence ID" value="SDN99917.1"/>
    <property type="molecule type" value="Genomic_DNA"/>
</dbReference>
<gene>
    <name evidence="1" type="ORF">SAMN04487900_1073</name>
</gene>
<dbReference type="AlphaFoldDB" id="A0A1H0FZ32"/>
<evidence type="ECO:0000313" key="2">
    <source>
        <dbReference type="Proteomes" id="UP000199134"/>
    </source>
</evidence>
<accession>A0A1H0FZ32</accession>
<evidence type="ECO:0000313" key="1">
    <source>
        <dbReference type="EMBL" id="SDN99917.1"/>
    </source>
</evidence>
<sequence>MKKALLSITIVAVCFSCNNRGTSKVCENNQTIEDSLKQLSIIRQQDSINRERIFEAKGDTIFASVLYGMNRIEAEKNIKTFEKALKHPYPKFDGFVFGTIHFMNIRLYDYEEFKPNYPDPYENSFYSYLWKGKLSCIEWHSYKLYGRKLVEIEDVLNKFITLFENRYKKPNIKNVQSSRWFIYNGNTILFFDSAVAKWETNKRLIEISIEWNKWPKTAEEIDKEVGYEYNINVRFFDKVKISEIAEYRDSVNEIILKEETERQRRDSLKSVNFL</sequence>
<protein>
    <submittedName>
        <fullName evidence="1">Uncharacterized protein</fullName>
    </submittedName>
</protein>
<name>A0A1H0FZ32_9BACT</name>
<comment type="caution">
    <text evidence="1">The sequence shown here is derived from an EMBL/GenBank/DDBJ whole genome shotgun (WGS) entry which is preliminary data.</text>
</comment>
<dbReference type="Proteomes" id="UP000199134">
    <property type="component" value="Unassembled WGS sequence"/>
</dbReference>